<reference evidence="8 9" key="1">
    <citation type="submission" date="2017-04" db="EMBL/GenBank/DDBJ databases">
        <title>Draft Aigarchaeota genome from a New Zealand hot spring.</title>
        <authorList>
            <person name="Reysenbach A.-L."/>
            <person name="Donaho J.A."/>
            <person name="Gerhart J."/>
            <person name="Kelley J.F."/>
            <person name="Kouba K."/>
            <person name="Podar M."/>
            <person name="Stott M."/>
        </authorList>
    </citation>
    <scope>NUCLEOTIDE SEQUENCE [LARGE SCALE GENOMIC DNA]</scope>
    <source>
        <strain evidence="8">NZ13_MG1</strain>
    </source>
</reference>
<dbReference type="Proteomes" id="UP000244066">
    <property type="component" value="Unassembled WGS sequence"/>
</dbReference>
<dbReference type="InterPro" id="IPR022791">
    <property type="entry name" value="L-PG_synthase/AglD"/>
</dbReference>
<sequence length="340" mass="36614">MTLKPLYSWVSTQHEMRLRFLLLLLVGILIFLAMSYYVGLGTIAETFMRLNLAHLAISFTLLILYFVSRAFRWRMLLYTLKDPGLALTLTATGMGYFVNVIFPVRLGEVARAVAVSRKSRIGFMPAFATVVVERVFDLTYLLAAIGLLAALIGGLLHAEPIRTLVLVSGIGLTAVAITLFMLIRKGGAALRLLDKTAGVLPLSIRVRLTKALNSVVEGIGQSAACIRSVKFHLWTLAITLFNICSLVALFASTGLQLPLPAVVAGSAVVALSAIIPAPPGNVGTFELVWVGVFTVLGLTQAEAMSSGIVVHVVQTTYLLLIGGISTMLLGGVREYIQNKE</sequence>
<evidence type="ECO:0000256" key="3">
    <source>
        <dbReference type="ARBA" id="ARBA00022475"/>
    </source>
</evidence>
<comment type="caution">
    <text evidence="8">The sequence shown here is derived from an EMBL/GenBank/DDBJ whole genome shotgun (WGS) entry which is preliminary data.</text>
</comment>
<evidence type="ECO:0008006" key="10">
    <source>
        <dbReference type="Google" id="ProtNLM"/>
    </source>
</evidence>
<dbReference type="AlphaFoldDB" id="A0A2R7Y9L0"/>
<name>A0A2R7Y9L0_9ARCH</name>
<dbReference type="NCBIfam" id="TIGR00374">
    <property type="entry name" value="flippase-like domain"/>
    <property type="match status" value="1"/>
</dbReference>
<feature type="transmembrane region" description="Helical" evidence="7">
    <location>
        <begin position="52"/>
        <end position="71"/>
    </location>
</feature>
<dbReference type="EMBL" id="NDWU01000002">
    <property type="protein sequence ID" value="PUA34214.1"/>
    <property type="molecule type" value="Genomic_DNA"/>
</dbReference>
<comment type="subcellular location">
    <subcellularLocation>
        <location evidence="1">Cell membrane</location>
        <topology evidence="1">Multi-pass membrane protein</topology>
    </subcellularLocation>
</comment>
<feature type="transmembrane region" description="Helical" evidence="7">
    <location>
        <begin position="83"/>
        <end position="102"/>
    </location>
</feature>
<evidence type="ECO:0000256" key="6">
    <source>
        <dbReference type="ARBA" id="ARBA00023136"/>
    </source>
</evidence>
<dbReference type="GO" id="GO:0005886">
    <property type="term" value="C:plasma membrane"/>
    <property type="evidence" value="ECO:0007669"/>
    <property type="project" value="UniProtKB-SubCell"/>
</dbReference>
<gene>
    <name evidence="8" type="ORF">B9J98_01080</name>
</gene>
<keyword evidence="3" id="KW-1003">Cell membrane</keyword>
<feature type="transmembrane region" description="Helical" evidence="7">
    <location>
        <begin position="316"/>
        <end position="336"/>
    </location>
</feature>
<dbReference type="PANTHER" id="PTHR39087">
    <property type="entry name" value="UPF0104 MEMBRANE PROTEIN MJ1595"/>
    <property type="match status" value="1"/>
</dbReference>
<keyword evidence="6 7" id="KW-0472">Membrane</keyword>
<evidence type="ECO:0000313" key="9">
    <source>
        <dbReference type="Proteomes" id="UP000244066"/>
    </source>
</evidence>
<protein>
    <recommendedName>
        <fullName evidence="10">Flippase-like domain-containing protein</fullName>
    </recommendedName>
</protein>
<proteinExistence type="inferred from homology"/>
<evidence type="ECO:0000256" key="1">
    <source>
        <dbReference type="ARBA" id="ARBA00004651"/>
    </source>
</evidence>
<dbReference type="PANTHER" id="PTHR39087:SF2">
    <property type="entry name" value="UPF0104 MEMBRANE PROTEIN MJ1595"/>
    <property type="match status" value="1"/>
</dbReference>
<accession>A0A2R7Y9L0</accession>
<keyword evidence="5 7" id="KW-1133">Transmembrane helix</keyword>
<feature type="transmembrane region" description="Helical" evidence="7">
    <location>
        <begin position="138"/>
        <end position="158"/>
    </location>
</feature>
<dbReference type="Pfam" id="PF03706">
    <property type="entry name" value="LPG_synthase_TM"/>
    <property type="match status" value="1"/>
</dbReference>
<evidence type="ECO:0000313" key="8">
    <source>
        <dbReference type="EMBL" id="PUA34214.1"/>
    </source>
</evidence>
<comment type="similarity">
    <text evidence="2">Belongs to the UPF0104 family.</text>
</comment>
<evidence type="ECO:0000256" key="7">
    <source>
        <dbReference type="SAM" id="Phobius"/>
    </source>
</evidence>
<feature type="transmembrane region" description="Helical" evidence="7">
    <location>
        <begin position="231"/>
        <end position="251"/>
    </location>
</feature>
<evidence type="ECO:0000256" key="2">
    <source>
        <dbReference type="ARBA" id="ARBA00011061"/>
    </source>
</evidence>
<feature type="transmembrane region" description="Helical" evidence="7">
    <location>
        <begin position="20"/>
        <end position="40"/>
    </location>
</feature>
<evidence type="ECO:0000256" key="4">
    <source>
        <dbReference type="ARBA" id="ARBA00022692"/>
    </source>
</evidence>
<organism evidence="8 9">
    <name type="scientific">Candidatus Terraquivivens tikiterensis</name>
    <dbReference type="NCBI Taxonomy" id="1980982"/>
    <lineage>
        <taxon>Archaea</taxon>
        <taxon>Nitrososphaerota</taxon>
        <taxon>Candidatus Wolframiiraptoraceae</taxon>
        <taxon>Candidatus Terraquivivens</taxon>
    </lineage>
</organism>
<keyword evidence="4 7" id="KW-0812">Transmembrane</keyword>
<evidence type="ECO:0000256" key="5">
    <source>
        <dbReference type="ARBA" id="ARBA00022989"/>
    </source>
</evidence>
<feature type="transmembrane region" description="Helical" evidence="7">
    <location>
        <begin position="164"/>
        <end position="183"/>
    </location>
</feature>